<evidence type="ECO:0000256" key="1">
    <source>
        <dbReference type="ARBA" id="ARBA00007732"/>
    </source>
</evidence>
<evidence type="ECO:0000313" key="11">
    <source>
        <dbReference type="Proteomes" id="UP000314982"/>
    </source>
</evidence>
<comment type="subcellular location">
    <subcellularLocation>
        <location evidence="7">Golgi apparatus membrane</location>
        <topology evidence="7">Lipid-anchor</topology>
    </subcellularLocation>
</comment>
<dbReference type="InterPro" id="IPR051371">
    <property type="entry name" value="Ras_palmitoyltransferase"/>
</dbReference>
<keyword evidence="4" id="KW-0564">Palmitate</keyword>
<proteinExistence type="inferred from homology"/>
<evidence type="ECO:0000259" key="9">
    <source>
        <dbReference type="Pfam" id="PF10256"/>
    </source>
</evidence>
<evidence type="ECO:0000313" key="10">
    <source>
        <dbReference type="Ensembl" id="ENSHHUP00000060443.1"/>
    </source>
</evidence>
<comment type="similarity">
    <text evidence="1">Belongs to the ERF4 family.</text>
</comment>
<keyword evidence="5" id="KW-0449">Lipoprotein</keyword>
<dbReference type="Ensembl" id="ENSHHUT00000062504.1">
    <property type="protein sequence ID" value="ENSHHUP00000060443.1"/>
    <property type="gene ID" value="ENSHHUG00000035819.1"/>
</dbReference>
<keyword evidence="11" id="KW-1185">Reference proteome</keyword>
<dbReference type="Pfam" id="PF10256">
    <property type="entry name" value="Erf4"/>
    <property type="match status" value="1"/>
</dbReference>
<sequence length="95" mass="11088">MNRVLFEEQLDLFQLWLVFQIDKQQLDETGCLACLTAYTVFLCMETQYKRKIAKFIQEQNDKIYAPQGLLLTDPSERVLRGCTTFDQSSIDSGRK</sequence>
<dbReference type="GO" id="GO:0006612">
    <property type="term" value="P:protein targeting to membrane"/>
    <property type="evidence" value="ECO:0007669"/>
    <property type="project" value="TreeGrafter"/>
</dbReference>
<evidence type="ECO:0000256" key="6">
    <source>
        <dbReference type="ARBA" id="ARBA00037666"/>
    </source>
</evidence>
<evidence type="ECO:0000256" key="3">
    <source>
        <dbReference type="ARBA" id="ARBA00023136"/>
    </source>
</evidence>
<keyword evidence="3" id="KW-0472">Membrane</keyword>
<reference evidence="11" key="1">
    <citation type="submission" date="2018-06" db="EMBL/GenBank/DDBJ databases">
        <title>Genome assembly of Danube salmon.</title>
        <authorList>
            <person name="Macqueen D.J."/>
            <person name="Gundappa M.K."/>
        </authorList>
    </citation>
    <scope>NUCLEOTIDE SEQUENCE [LARGE SCALE GENOMIC DNA]</scope>
</reference>
<dbReference type="PANTHER" id="PTHR13254">
    <property type="entry name" value="GOLGI AUTOANTIGEN, GOLGIN SUBFAMILY A, 7"/>
    <property type="match status" value="1"/>
</dbReference>
<evidence type="ECO:0000256" key="5">
    <source>
        <dbReference type="ARBA" id="ARBA00023288"/>
    </source>
</evidence>
<organism evidence="10 11">
    <name type="scientific">Hucho hucho</name>
    <name type="common">huchen</name>
    <dbReference type="NCBI Taxonomy" id="62062"/>
    <lineage>
        <taxon>Eukaryota</taxon>
        <taxon>Metazoa</taxon>
        <taxon>Chordata</taxon>
        <taxon>Craniata</taxon>
        <taxon>Vertebrata</taxon>
        <taxon>Euteleostomi</taxon>
        <taxon>Actinopterygii</taxon>
        <taxon>Neopterygii</taxon>
        <taxon>Teleostei</taxon>
        <taxon>Protacanthopterygii</taxon>
        <taxon>Salmoniformes</taxon>
        <taxon>Salmonidae</taxon>
        <taxon>Salmoninae</taxon>
        <taxon>Hucho</taxon>
    </lineage>
</organism>
<keyword evidence="2" id="KW-0333">Golgi apparatus</keyword>
<dbReference type="InterPro" id="IPR019383">
    <property type="entry name" value="Golgin_A_7/ERF4"/>
</dbReference>
<name>A0A4W5PE58_9TELE</name>
<evidence type="ECO:0000256" key="8">
    <source>
        <dbReference type="ARBA" id="ARBA00040740"/>
    </source>
</evidence>
<reference evidence="10" key="2">
    <citation type="submission" date="2025-08" db="UniProtKB">
        <authorList>
            <consortium name="Ensembl"/>
        </authorList>
    </citation>
    <scope>IDENTIFICATION</scope>
</reference>
<dbReference type="AlphaFoldDB" id="A0A4W5PE58"/>
<protein>
    <recommendedName>
        <fullName evidence="8">Golgin subfamily A member 7</fullName>
    </recommendedName>
</protein>
<feature type="domain" description="Golgin subfamily A member 7/ERF4" evidence="9">
    <location>
        <begin position="30"/>
        <end position="77"/>
    </location>
</feature>
<dbReference type="GO" id="GO:0005795">
    <property type="term" value="C:Golgi stack"/>
    <property type="evidence" value="ECO:0007669"/>
    <property type="project" value="TreeGrafter"/>
</dbReference>
<dbReference type="GeneTree" id="ENSGT00390000000134"/>
<comment type="function">
    <text evidence="6">May be involved in protein transport from Golgi to cell surface. The ZDHHC9-GOLGA7 complex is a palmitoyltransferase specific for HRAS and NRAS.</text>
</comment>
<dbReference type="GO" id="GO:0002178">
    <property type="term" value="C:palmitoyltransferase complex"/>
    <property type="evidence" value="ECO:0007669"/>
    <property type="project" value="TreeGrafter"/>
</dbReference>
<accession>A0A4W5PE58</accession>
<dbReference type="Proteomes" id="UP000314982">
    <property type="component" value="Unassembled WGS sequence"/>
</dbReference>
<dbReference type="STRING" id="62062.ENSHHUP00000060443"/>
<evidence type="ECO:0000256" key="2">
    <source>
        <dbReference type="ARBA" id="ARBA00023034"/>
    </source>
</evidence>
<dbReference type="GO" id="GO:0043001">
    <property type="term" value="P:Golgi to plasma membrane protein transport"/>
    <property type="evidence" value="ECO:0007669"/>
    <property type="project" value="TreeGrafter"/>
</dbReference>
<dbReference type="GO" id="GO:0000139">
    <property type="term" value="C:Golgi membrane"/>
    <property type="evidence" value="ECO:0007669"/>
    <property type="project" value="UniProtKB-SubCell"/>
</dbReference>
<evidence type="ECO:0000256" key="7">
    <source>
        <dbReference type="ARBA" id="ARBA00037794"/>
    </source>
</evidence>
<dbReference type="PANTHER" id="PTHR13254:SF1">
    <property type="entry name" value="GOLGIN SUBFAMILY A MEMBER 7"/>
    <property type="match status" value="1"/>
</dbReference>
<evidence type="ECO:0000256" key="4">
    <source>
        <dbReference type="ARBA" id="ARBA00023139"/>
    </source>
</evidence>
<reference evidence="10" key="3">
    <citation type="submission" date="2025-09" db="UniProtKB">
        <authorList>
            <consortium name="Ensembl"/>
        </authorList>
    </citation>
    <scope>IDENTIFICATION</scope>
</reference>